<comment type="caution">
    <text evidence="1">The sequence shown here is derived from an EMBL/GenBank/DDBJ whole genome shotgun (WGS) entry which is preliminary data.</text>
</comment>
<evidence type="ECO:0000313" key="1">
    <source>
        <dbReference type="EMBL" id="KKK87968.1"/>
    </source>
</evidence>
<name>A0A0F8Z2S6_9ZZZZ</name>
<feature type="non-terminal residue" evidence="1">
    <location>
        <position position="423"/>
    </location>
</feature>
<organism evidence="1">
    <name type="scientific">marine sediment metagenome</name>
    <dbReference type="NCBI Taxonomy" id="412755"/>
    <lineage>
        <taxon>unclassified sequences</taxon>
        <taxon>metagenomes</taxon>
        <taxon>ecological metagenomes</taxon>
    </lineage>
</organism>
<gene>
    <name evidence="1" type="ORF">LCGC14_2747920</name>
</gene>
<accession>A0A0F8Z2S6</accession>
<sequence>YDQAEVLRAIMAMSLPYSGKAKDAEQAWQIMNELSLPAELLWSPHGKMTGRMVHEASSAGDLQWLIKAVEDSEGDMAKFIDNLAPTVAKTSEDMFPTLTEVIEEERKLVDDIRAGTKKMPDDAPIPKDDADIIRAVKGSDPVPGWMQNLAKFDSNVQGGIYGPVNKFFAGLYMGMNPAYAMRNAMSNMLHVWVDHGTGAVLRPNRWAERLTEQWLGYSPYTTRIALGGPAAGAVPDILKGERNWGSRATTYFLEKSRNAELAAARKVVGSAVEKSMKTQIRAIMRSDEIKDILKSTDLHSSHSKKVVQMLIQTKGDVRKTLDWLREAVSEGYIDDVRGLWSLTDEQLQVLDEFGRHFTIEDELLKALGSDSVDDFNVAMDVIQENYRNYANLTAYDPQLNSLDLLPDLPEVDAVRQAVEDGQL</sequence>
<protein>
    <submittedName>
        <fullName evidence="1">Uncharacterized protein</fullName>
    </submittedName>
</protein>
<proteinExistence type="predicted"/>
<feature type="non-terminal residue" evidence="1">
    <location>
        <position position="1"/>
    </location>
</feature>
<reference evidence="1" key="1">
    <citation type="journal article" date="2015" name="Nature">
        <title>Complex archaea that bridge the gap between prokaryotes and eukaryotes.</title>
        <authorList>
            <person name="Spang A."/>
            <person name="Saw J.H."/>
            <person name="Jorgensen S.L."/>
            <person name="Zaremba-Niedzwiedzka K."/>
            <person name="Martijn J."/>
            <person name="Lind A.E."/>
            <person name="van Eijk R."/>
            <person name="Schleper C."/>
            <person name="Guy L."/>
            <person name="Ettema T.J."/>
        </authorList>
    </citation>
    <scope>NUCLEOTIDE SEQUENCE</scope>
</reference>
<dbReference type="AlphaFoldDB" id="A0A0F8Z2S6"/>
<dbReference type="EMBL" id="LAZR01050167">
    <property type="protein sequence ID" value="KKK87968.1"/>
    <property type="molecule type" value="Genomic_DNA"/>
</dbReference>